<evidence type="ECO:0000256" key="1">
    <source>
        <dbReference type="ARBA" id="ARBA00022722"/>
    </source>
</evidence>
<feature type="domain" description="TNase-like" evidence="4">
    <location>
        <begin position="37"/>
        <end position="164"/>
    </location>
</feature>
<dbReference type="Pfam" id="PF00565">
    <property type="entry name" value="SNase"/>
    <property type="match status" value="1"/>
</dbReference>
<keyword evidence="2" id="KW-0255">Endonuclease</keyword>
<dbReference type="GO" id="GO:0004519">
    <property type="term" value="F:endonuclease activity"/>
    <property type="evidence" value="ECO:0007669"/>
    <property type="project" value="UniProtKB-KW"/>
</dbReference>
<evidence type="ECO:0000313" key="5">
    <source>
        <dbReference type="EMBL" id="NMO20986.1"/>
    </source>
</evidence>
<dbReference type="PANTHER" id="PTHR12302">
    <property type="entry name" value="EBNA2 BINDING PROTEIN P100"/>
    <property type="match status" value="1"/>
</dbReference>
<dbReference type="RefSeq" id="WP_169350188.1">
    <property type="nucleotide sequence ID" value="NZ_JABBJJ010000286.1"/>
</dbReference>
<dbReference type="InterPro" id="IPR035437">
    <property type="entry name" value="SNase_OB-fold_sf"/>
</dbReference>
<evidence type="ECO:0000313" key="6">
    <source>
        <dbReference type="Proteomes" id="UP000518300"/>
    </source>
</evidence>
<organism evidence="5 6">
    <name type="scientific">Pyxidicoccus fallax</name>
    <dbReference type="NCBI Taxonomy" id="394095"/>
    <lineage>
        <taxon>Bacteria</taxon>
        <taxon>Pseudomonadati</taxon>
        <taxon>Myxococcota</taxon>
        <taxon>Myxococcia</taxon>
        <taxon>Myxococcales</taxon>
        <taxon>Cystobacterineae</taxon>
        <taxon>Myxococcaceae</taxon>
        <taxon>Pyxidicoccus</taxon>
    </lineage>
</organism>
<accession>A0A848LT88</accession>
<name>A0A848LT88_9BACT</name>
<keyword evidence="3" id="KW-0378">Hydrolase</keyword>
<proteinExistence type="predicted"/>
<dbReference type="PROSITE" id="PS50830">
    <property type="entry name" value="TNASE_3"/>
    <property type="match status" value="1"/>
</dbReference>
<evidence type="ECO:0000256" key="2">
    <source>
        <dbReference type="ARBA" id="ARBA00022759"/>
    </source>
</evidence>
<reference evidence="5 6" key="1">
    <citation type="submission" date="2020-04" db="EMBL/GenBank/DDBJ databases">
        <title>Draft genome of Pyxidicoccus fallax type strain.</title>
        <authorList>
            <person name="Whitworth D.E."/>
        </authorList>
    </citation>
    <scope>NUCLEOTIDE SEQUENCE [LARGE SCALE GENOMIC DNA]</scope>
    <source>
        <strain evidence="5 6">DSM 14698</strain>
    </source>
</reference>
<dbReference type="EMBL" id="JABBJJ010000286">
    <property type="protein sequence ID" value="NMO20986.1"/>
    <property type="molecule type" value="Genomic_DNA"/>
</dbReference>
<evidence type="ECO:0000256" key="3">
    <source>
        <dbReference type="ARBA" id="ARBA00022801"/>
    </source>
</evidence>
<dbReference type="Gene3D" id="2.40.50.90">
    <property type="match status" value="1"/>
</dbReference>
<sequence length="172" mass="18584">MRALNEHKRGATRLRPRAALLTTALLACGGNPRSPCGPDMARVAEAIDGDTLLLDGGERVRYLLADAPESTGGARDCFGPEAHAFNRDLVEGRQVTLTYGEACTDRFGRLLAYVSVDGREVNTLLVERGHACVLYIPPAGSERRAEFEALEAEARHARRGVWGACAPVPCLR</sequence>
<protein>
    <submittedName>
        <fullName evidence="5">Thermonuclease family protein</fullName>
    </submittedName>
</protein>
<dbReference type="SMART" id="SM00318">
    <property type="entry name" value="SNc"/>
    <property type="match status" value="1"/>
</dbReference>
<dbReference type="InterPro" id="IPR016071">
    <property type="entry name" value="Staphylococal_nuclease_OB-fold"/>
</dbReference>
<dbReference type="Proteomes" id="UP000518300">
    <property type="component" value="Unassembled WGS sequence"/>
</dbReference>
<dbReference type="GO" id="GO:0016787">
    <property type="term" value="F:hydrolase activity"/>
    <property type="evidence" value="ECO:0007669"/>
    <property type="project" value="UniProtKB-KW"/>
</dbReference>
<dbReference type="AlphaFoldDB" id="A0A848LT88"/>
<keyword evidence="1" id="KW-0540">Nuclease</keyword>
<dbReference type="SUPFAM" id="SSF50199">
    <property type="entry name" value="Staphylococcal nuclease"/>
    <property type="match status" value="1"/>
</dbReference>
<dbReference type="PROSITE" id="PS51257">
    <property type="entry name" value="PROKAR_LIPOPROTEIN"/>
    <property type="match status" value="1"/>
</dbReference>
<evidence type="ECO:0000259" key="4">
    <source>
        <dbReference type="PROSITE" id="PS50830"/>
    </source>
</evidence>
<dbReference type="PANTHER" id="PTHR12302:SF3">
    <property type="entry name" value="SERINE_THREONINE-PROTEIN KINASE 31"/>
    <property type="match status" value="1"/>
</dbReference>
<gene>
    <name evidence="5" type="ORF">HG543_39990</name>
</gene>
<comment type="caution">
    <text evidence="5">The sequence shown here is derived from an EMBL/GenBank/DDBJ whole genome shotgun (WGS) entry which is preliminary data.</text>
</comment>
<keyword evidence="6" id="KW-1185">Reference proteome</keyword>